<dbReference type="PRINTS" id="PR00032">
    <property type="entry name" value="HTHARAC"/>
</dbReference>
<proteinExistence type="predicted"/>
<keyword evidence="6" id="KW-1185">Reference proteome</keyword>
<evidence type="ECO:0000256" key="2">
    <source>
        <dbReference type="ARBA" id="ARBA00023125"/>
    </source>
</evidence>
<dbReference type="SUPFAM" id="SSF52317">
    <property type="entry name" value="Class I glutamine amidotransferase-like"/>
    <property type="match status" value="1"/>
</dbReference>
<dbReference type="GO" id="GO:0043565">
    <property type="term" value="F:sequence-specific DNA binding"/>
    <property type="evidence" value="ECO:0007669"/>
    <property type="project" value="InterPro"/>
</dbReference>
<name>A0A1E5CWJ5_9VIBR</name>
<dbReference type="Gene3D" id="1.10.10.60">
    <property type="entry name" value="Homeodomain-like"/>
    <property type="match status" value="2"/>
</dbReference>
<evidence type="ECO:0000313" key="6">
    <source>
        <dbReference type="Proteomes" id="UP000094165"/>
    </source>
</evidence>
<dbReference type="Proteomes" id="UP000094165">
    <property type="component" value="Unassembled WGS sequence"/>
</dbReference>
<dbReference type="Pfam" id="PF12833">
    <property type="entry name" value="HTH_18"/>
    <property type="match status" value="1"/>
</dbReference>
<feature type="domain" description="HTH araC/xylS-type" evidence="4">
    <location>
        <begin position="225"/>
        <end position="323"/>
    </location>
</feature>
<reference evidence="5 6" key="1">
    <citation type="journal article" date="2012" name="Science">
        <title>Ecological populations of bacteria act as socially cohesive units of antibiotic production and resistance.</title>
        <authorList>
            <person name="Cordero O.X."/>
            <person name="Wildschutte H."/>
            <person name="Kirkup B."/>
            <person name="Proehl S."/>
            <person name="Ngo L."/>
            <person name="Hussain F."/>
            <person name="Le Roux F."/>
            <person name="Mincer T."/>
            <person name="Polz M.F."/>
        </authorList>
    </citation>
    <scope>NUCLEOTIDE SEQUENCE [LARGE SCALE GENOMIC DNA]</scope>
    <source>
        <strain evidence="5 6">FF-238</strain>
    </source>
</reference>
<evidence type="ECO:0000256" key="1">
    <source>
        <dbReference type="ARBA" id="ARBA00023015"/>
    </source>
</evidence>
<dbReference type="PANTHER" id="PTHR43130:SF11">
    <property type="entry name" value="TRANSCRIPTIONAL REGULATORY PROTEIN"/>
    <property type="match status" value="1"/>
</dbReference>
<sequence length="334" mass="38255">MHFTCTNPKPLQITALLFDGMPTTSISGPIEMLTVASTLAGIPTPKINYVSTSGSDVQALGGINLSPNREWNEVSHTDILLIGSCGEPEKLPLLIEADMGNWLKKLIKETSYVVSLCTGAFLLAQLNLLNHKTATTHWVHSHLFREHYPKVKLLPHIKMTCEDNLICTSSVGEYYQAIMLVLDRIFGSSHKEKCDQFLKGEVTEEQQVSHSYFVEFRQHNDQLIHELQDWMHSQNSTQLNVVKCATQCFLSERQMTRRFKLATGEAPINYIQRIRIALAREKLNKTKHSIEHICYQIGYSDTNHFRLLFKKYHNMTPTQYRKSIQYYEDSCCIS</sequence>
<protein>
    <submittedName>
        <fullName evidence="5">AraC family transcriptional regulator</fullName>
    </submittedName>
</protein>
<evidence type="ECO:0000259" key="4">
    <source>
        <dbReference type="PROSITE" id="PS01124"/>
    </source>
</evidence>
<keyword evidence="3" id="KW-0804">Transcription</keyword>
<dbReference type="Pfam" id="PF01965">
    <property type="entry name" value="DJ-1_PfpI"/>
    <property type="match status" value="1"/>
</dbReference>
<dbReference type="PROSITE" id="PS01124">
    <property type="entry name" value="HTH_ARAC_FAMILY_2"/>
    <property type="match status" value="1"/>
</dbReference>
<dbReference type="SUPFAM" id="SSF46689">
    <property type="entry name" value="Homeodomain-like"/>
    <property type="match status" value="2"/>
</dbReference>
<accession>A0A1E5CWJ5</accession>
<evidence type="ECO:0000256" key="3">
    <source>
        <dbReference type="ARBA" id="ARBA00023163"/>
    </source>
</evidence>
<keyword evidence="2" id="KW-0238">DNA-binding</keyword>
<dbReference type="InterPro" id="IPR052158">
    <property type="entry name" value="INH-QAR"/>
</dbReference>
<dbReference type="InterPro" id="IPR002818">
    <property type="entry name" value="DJ-1/PfpI"/>
</dbReference>
<organism evidence="5 6">
    <name type="scientific">Vibrio genomosp. F6 str. FF-238</name>
    <dbReference type="NCBI Taxonomy" id="1191298"/>
    <lineage>
        <taxon>Bacteria</taxon>
        <taxon>Pseudomonadati</taxon>
        <taxon>Pseudomonadota</taxon>
        <taxon>Gammaproteobacteria</taxon>
        <taxon>Vibrionales</taxon>
        <taxon>Vibrionaceae</taxon>
        <taxon>Vibrio</taxon>
    </lineage>
</organism>
<keyword evidence="1" id="KW-0805">Transcription regulation</keyword>
<dbReference type="InterPro" id="IPR020449">
    <property type="entry name" value="Tscrpt_reg_AraC-type_HTH"/>
</dbReference>
<dbReference type="GO" id="GO:0003700">
    <property type="term" value="F:DNA-binding transcription factor activity"/>
    <property type="evidence" value="ECO:0007669"/>
    <property type="project" value="InterPro"/>
</dbReference>
<dbReference type="Gene3D" id="3.40.50.880">
    <property type="match status" value="1"/>
</dbReference>
<dbReference type="InterPro" id="IPR009057">
    <property type="entry name" value="Homeodomain-like_sf"/>
</dbReference>
<dbReference type="SMART" id="SM00342">
    <property type="entry name" value="HTH_ARAC"/>
    <property type="match status" value="1"/>
</dbReference>
<dbReference type="PANTHER" id="PTHR43130">
    <property type="entry name" value="ARAC-FAMILY TRANSCRIPTIONAL REGULATOR"/>
    <property type="match status" value="1"/>
</dbReference>
<gene>
    <name evidence="5" type="ORF">A130_06245</name>
</gene>
<comment type="caution">
    <text evidence="5">The sequence shown here is derived from an EMBL/GenBank/DDBJ whole genome shotgun (WGS) entry which is preliminary data.</text>
</comment>
<evidence type="ECO:0000313" key="5">
    <source>
        <dbReference type="EMBL" id="OEE74599.1"/>
    </source>
</evidence>
<dbReference type="RefSeq" id="WP_017051763.1">
    <property type="nucleotide sequence ID" value="NZ_AJYW02000187.1"/>
</dbReference>
<dbReference type="EMBL" id="AJYW02000187">
    <property type="protein sequence ID" value="OEE74599.1"/>
    <property type="molecule type" value="Genomic_DNA"/>
</dbReference>
<dbReference type="InterPro" id="IPR018060">
    <property type="entry name" value="HTH_AraC"/>
</dbReference>
<dbReference type="InterPro" id="IPR029062">
    <property type="entry name" value="Class_I_gatase-like"/>
</dbReference>
<dbReference type="AlphaFoldDB" id="A0A1E5CWJ5"/>